<evidence type="ECO:0000256" key="1">
    <source>
        <dbReference type="SAM" id="MobiDB-lite"/>
    </source>
</evidence>
<feature type="compositionally biased region" description="Low complexity" evidence="1">
    <location>
        <begin position="289"/>
        <end position="301"/>
    </location>
</feature>
<dbReference type="Pfam" id="PF14726">
    <property type="entry name" value="RTTN_N"/>
    <property type="match status" value="1"/>
</dbReference>
<dbReference type="AlphaFoldDB" id="A0A4X2LVM3"/>
<dbReference type="SUPFAM" id="SSF48371">
    <property type="entry name" value="ARM repeat"/>
    <property type="match status" value="1"/>
</dbReference>
<accession>A0A4X2LVM3</accession>
<dbReference type="GO" id="GO:0010457">
    <property type="term" value="P:centriole-centriole cohesion"/>
    <property type="evidence" value="ECO:0007669"/>
    <property type="project" value="TreeGrafter"/>
</dbReference>
<dbReference type="GO" id="GO:0005814">
    <property type="term" value="C:centriole"/>
    <property type="evidence" value="ECO:0007669"/>
    <property type="project" value="TreeGrafter"/>
</dbReference>
<dbReference type="OMA" id="CCAVHES"/>
<dbReference type="InterPro" id="IPR029249">
    <property type="entry name" value="Rotatin_N"/>
</dbReference>
<feature type="domain" description="Rotatin N-terminal" evidence="2">
    <location>
        <begin position="16"/>
        <end position="112"/>
    </location>
</feature>
<evidence type="ECO:0000259" key="2">
    <source>
        <dbReference type="Pfam" id="PF14726"/>
    </source>
</evidence>
<proteinExistence type="predicted"/>
<dbReference type="GO" id="GO:0032053">
    <property type="term" value="P:ciliary basal body organization"/>
    <property type="evidence" value="ECO:0007669"/>
    <property type="project" value="TreeGrafter"/>
</dbReference>
<keyword evidence="4" id="KW-1185">Reference proteome</keyword>
<dbReference type="STRING" id="29139.ENSVURP00010025636"/>
<sequence length="675" mass="76879">MALLGLIRKLGHPLAEIRERALKSILCKVEHNLISCVELVQEKLLFIYLLEWFNFPTVPMKEEVLNLLSNLVKHPSAVQHLFDIGAYEFFSMLRPNVDPDLQAEIDGIMDGLFILPSDGSSSYHQENETRPGYFPQDINNLQQTEVNQTVKCLKFSTFPWLPLTATDRHVLSSNESSLRSSNFTLVWNTCELLEDVIMQDFPPEIFLHRPKIIQNLLSLLNLAFGRDEQPRLALKAVSCLQQLCMYLRNRLNFHRDPGFFSFKQDIVSQNSSLSYSRETRGTHHSQNTSPGSSSPRPSVVGHIGLRPRGDGQDWDTLSSSESSTVPRPSIHSPLDMVQTDLRELEIEDTLELQFQQLSLPQFCISVLESAVPLLRTNSTQITVQVLELLAEVVILIRDSLSEDIWDDNSLFALDLKLKLFVVMDSLGETISYHKNNVNSEEPDMVMLVHHKMSFVSISLFTVRLLQTLLPVEKASQFLPESLMTALFHISLEMPLSLDYPNIHETVIAYLEQLNSENYTIYKGTAKIVYSLDCSCNFMTDMEKEGEKNLFELVEMANQAIFSLSYHQHFPLIKKIICLCSNIWKSAQTSPLLQEEIQKVFLRLLSYPLLPVKAESYHCCLEIVQNCLGINTVAISGHSVSHEVNFLLHPKVLYEMCTFGLQESKDGVLVGNIWRM</sequence>
<dbReference type="PANTHER" id="PTHR31691">
    <property type="entry name" value="ROTATIN"/>
    <property type="match status" value="1"/>
</dbReference>
<evidence type="ECO:0000313" key="4">
    <source>
        <dbReference type="Proteomes" id="UP000314987"/>
    </source>
</evidence>
<dbReference type="InterPro" id="IPR016024">
    <property type="entry name" value="ARM-type_fold"/>
</dbReference>
<dbReference type="GeneTree" id="ENSGT00640000091535"/>
<organism evidence="3 4">
    <name type="scientific">Vombatus ursinus</name>
    <name type="common">Common wombat</name>
    <dbReference type="NCBI Taxonomy" id="29139"/>
    <lineage>
        <taxon>Eukaryota</taxon>
        <taxon>Metazoa</taxon>
        <taxon>Chordata</taxon>
        <taxon>Craniata</taxon>
        <taxon>Vertebrata</taxon>
        <taxon>Euteleostomi</taxon>
        <taxon>Mammalia</taxon>
        <taxon>Metatheria</taxon>
        <taxon>Diprotodontia</taxon>
        <taxon>Vombatidae</taxon>
        <taxon>Vombatus</taxon>
    </lineage>
</organism>
<evidence type="ECO:0000313" key="3">
    <source>
        <dbReference type="Ensembl" id="ENSVURP00010025636.1"/>
    </source>
</evidence>
<feature type="region of interest" description="Disordered" evidence="1">
    <location>
        <begin position="273"/>
        <end position="332"/>
    </location>
</feature>
<dbReference type="PANTHER" id="PTHR31691:SF1">
    <property type="entry name" value="ROTATIN"/>
    <property type="match status" value="1"/>
</dbReference>
<dbReference type="GO" id="GO:0007099">
    <property type="term" value="P:centriole replication"/>
    <property type="evidence" value="ECO:0007669"/>
    <property type="project" value="TreeGrafter"/>
</dbReference>
<dbReference type="Ensembl" id="ENSVURT00010029193.1">
    <property type="protein sequence ID" value="ENSVURP00010025636.1"/>
    <property type="gene ID" value="ENSVURG00010019633.1"/>
</dbReference>
<dbReference type="InterPro" id="IPR030791">
    <property type="entry name" value="Rotatin"/>
</dbReference>
<dbReference type="GO" id="GO:0036064">
    <property type="term" value="C:ciliary basal body"/>
    <property type="evidence" value="ECO:0007669"/>
    <property type="project" value="InterPro"/>
</dbReference>
<dbReference type="GO" id="GO:0005813">
    <property type="term" value="C:centrosome"/>
    <property type="evidence" value="ECO:0007669"/>
    <property type="project" value="InterPro"/>
</dbReference>
<reference evidence="3" key="3">
    <citation type="submission" date="2025-09" db="UniProtKB">
        <authorList>
            <consortium name="Ensembl"/>
        </authorList>
    </citation>
    <scope>IDENTIFICATION</scope>
</reference>
<dbReference type="Proteomes" id="UP000314987">
    <property type="component" value="Unassembled WGS sequence"/>
</dbReference>
<reference evidence="4" key="1">
    <citation type="submission" date="2018-12" db="EMBL/GenBank/DDBJ databases">
        <authorList>
            <person name="Yazar S."/>
        </authorList>
    </citation>
    <scope>NUCLEOTIDE SEQUENCE [LARGE SCALE GENOMIC DNA]</scope>
</reference>
<name>A0A4X2LVM3_VOMUR</name>
<protein>
    <recommendedName>
        <fullName evidence="2">Rotatin N-terminal domain-containing protein</fullName>
    </recommendedName>
</protein>
<reference evidence="3" key="2">
    <citation type="submission" date="2025-08" db="UniProtKB">
        <authorList>
            <consortium name="Ensembl"/>
        </authorList>
    </citation>
    <scope>IDENTIFICATION</scope>
</reference>